<dbReference type="Pfam" id="PF00395">
    <property type="entry name" value="SLH"/>
    <property type="match status" value="2"/>
</dbReference>
<feature type="compositionally biased region" description="Polar residues" evidence="1">
    <location>
        <begin position="34"/>
        <end position="45"/>
    </location>
</feature>
<feature type="domain" description="SLH" evidence="3">
    <location>
        <begin position="378"/>
        <end position="447"/>
    </location>
</feature>
<feature type="region of interest" description="Disordered" evidence="1">
    <location>
        <begin position="34"/>
        <end position="79"/>
    </location>
</feature>
<reference evidence="4" key="2">
    <citation type="submission" date="2021-09" db="EMBL/GenBank/DDBJ databases">
        <authorList>
            <person name="Gilroy R."/>
        </authorList>
    </citation>
    <scope>NUCLEOTIDE SEQUENCE</scope>
    <source>
        <strain evidence="4">ChiGjej2B2-7701</strain>
    </source>
</reference>
<accession>A0A921LQD0</accession>
<evidence type="ECO:0000256" key="2">
    <source>
        <dbReference type="SAM" id="SignalP"/>
    </source>
</evidence>
<dbReference type="InterPro" id="IPR001119">
    <property type="entry name" value="SLH_dom"/>
</dbReference>
<feature type="signal peptide" evidence="2">
    <location>
        <begin position="1"/>
        <end position="29"/>
    </location>
</feature>
<reference evidence="4" key="1">
    <citation type="journal article" date="2021" name="PeerJ">
        <title>Extensive microbial diversity within the chicken gut microbiome revealed by metagenomics and culture.</title>
        <authorList>
            <person name="Gilroy R."/>
            <person name="Ravi A."/>
            <person name="Getino M."/>
            <person name="Pursley I."/>
            <person name="Horton D.L."/>
            <person name="Alikhan N.F."/>
            <person name="Baker D."/>
            <person name="Gharbi K."/>
            <person name="Hall N."/>
            <person name="Watson M."/>
            <person name="Adriaenssens E.M."/>
            <person name="Foster-Nyarko E."/>
            <person name="Jarju S."/>
            <person name="Secka A."/>
            <person name="Antonio M."/>
            <person name="Oren A."/>
            <person name="Chaudhuri R.R."/>
            <person name="La Ragione R."/>
            <person name="Hildebrand F."/>
            <person name="Pallen M.J."/>
        </authorList>
    </citation>
    <scope>NUCLEOTIDE SEQUENCE</scope>
    <source>
        <strain evidence="4">ChiGjej2B2-7701</strain>
    </source>
</reference>
<evidence type="ECO:0000259" key="3">
    <source>
        <dbReference type="PROSITE" id="PS51272"/>
    </source>
</evidence>
<evidence type="ECO:0000313" key="5">
    <source>
        <dbReference type="Proteomes" id="UP000746751"/>
    </source>
</evidence>
<name>A0A921LQD0_9ACTN</name>
<proteinExistence type="predicted"/>
<dbReference type="EMBL" id="DYVF01000039">
    <property type="protein sequence ID" value="HJG30851.1"/>
    <property type="molecule type" value="Genomic_DNA"/>
</dbReference>
<sequence>MESRHRAVAAGLTLTLALGAWTMPASAFADTTISQGASETASSSGGDTGKAGPLPEPGDYDRALDYEEDPQESGSISLLSTEEGLARLTPLTLSSEMKYFAENESGSNYDQGFSYGDGYNAMGFYQFDRRYSLLPFIKACYEYNRTKYAMFAPVIKRGDELTGGAIYDRETKQLTEIGQLAENAWHAAYRADSTEFSALQDAYAYQEYYLPVQRILKNNFGVDISGRADCVKGLAWGLCNLFGSGGCQRFFRLANLSDDMTDREFVNALCDAVVNNVEDYAYGASYKARYERERATCLEYIAEDEALSGDTGSDESDELPFFDVDRAWYYDDIVYAYKNGYMSGLADPVLRFAPNEAIVRQDVACVLYNIFGNGEKAPACGFADVDQSKYYADAINWAVYHGYMNGIGDPATGTYVHFGVNEPLPREQLASVAANIARKTGDSLDTSKYHSMLDWATTSPWATENVIWALNKGVIDGVSLVEGRYVAPHNNTTRAEMAAIVRRCIEKGIIPTAS</sequence>
<feature type="domain" description="SLH" evidence="3">
    <location>
        <begin position="316"/>
        <end position="377"/>
    </location>
</feature>
<feature type="chain" id="PRO_5037687018" evidence="2">
    <location>
        <begin position="30"/>
        <end position="514"/>
    </location>
</feature>
<feature type="domain" description="SLH" evidence="3">
    <location>
        <begin position="449"/>
        <end position="514"/>
    </location>
</feature>
<organism evidence="4 5">
    <name type="scientific">Collinsella ihumii</name>
    <dbReference type="NCBI Taxonomy" id="1720204"/>
    <lineage>
        <taxon>Bacteria</taxon>
        <taxon>Bacillati</taxon>
        <taxon>Actinomycetota</taxon>
        <taxon>Coriobacteriia</taxon>
        <taxon>Coriobacteriales</taxon>
        <taxon>Coriobacteriaceae</taxon>
        <taxon>Collinsella</taxon>
    </lineage>
</organism>
<evidence type="ECO:0000256" key="1">
    <source>
        <dbReference type="SAM" id="MobiDB-lite"/>
    </source>
</evidence>
<dbReference type="PROSITE" id="PS51272">
    <property type="entry name" value="SLH"/>
    <property type="match status" value="3"/>
</dbReference>
<comment type="caution">
    <text evidence="4">The sequence shown here is derived from an EMBL/GenBank/DDBJ whole genome shotgun (WGS) entry which is preliminary data.</text>
</comment>
<gene>
    <name evidence="4" type="ORF">K8U80_05590</name>
</gene>
<keyword evidence="2" id="KW-0732">Signal</keyword>
<dbReference type="Proteomes" id="UP000746751">
    <property type="component" value="Unassembled WGS sequence"/>
</dbReference>
<protein>
    <submittedName>
        <fullName evidence="4">S-layer homology domain-containing protein</fullName>
    </submittedName>
</protein>
<dbReference type="AlphaFoldDB" id="A0A921LQD0"/>
<evidence type="ECO:0000313" key="4">
    <source>
        <dbReference type="EMBL" id="HJG30851.1"/>
    </source>
</evidence>